<dbReference type="Gene3D" id="1.25.40.90">
    <property type="match status" value="1"/>
</dbReference>
<feature type="compositionally biased region" description="Acidic residues" evidence="1">
    <location>
        <begin position="306"/>
        <end position="318"/>
    </location>
</feature>
<organism evidence="4 5">
    <name type="scientific">Candida albicans (strain SC5314 / ATCC MYA-2876)</name>
    <name type="common">Yeast</name>
    <dbReference type="NCBI Taxonomy" id="237561"/>
    <lineage>
        <taxon>Eukaryota</taxon>
        <taxon>Fungi</taxon>
        <taxon>Dikarya</taxon>
        <taxon>Ascomycota</taxon>
        <taxon>Saccharomycotina</taxon>
        <taxon>Pichiomycetes</taxon>
        <taxon>Debaryomycetaceae</taxon>
        <taxon>Candida/Lodderomyces clade</taxon>
        <taxon>Candida</taxon>
    </lineage>
</organism>
<dbReference type="CGD" id="CAL0000195026">
    <property type="gene designation" value="orf19.7662"/>
</dbReference>
<evidence type="ECO:0000256" key="1">
    <source>
        <dbReference type="SAM" id="MobiDB-lite"/>
    </source>
</evidence>
<dbReference type="GeneID" id="3638998"/>
<reference evidence="4 5" key="1">
    <citation type="journal article" date="2004" name="Proc. Natl. Acad. Sci. U.S.A.">
        <title>The diploid genome sequence of Candida albicans.</title>
        <authorList>
            <person name="Jones T."/>
            <person name="Federspiel N.A."/>
            <person name="Chibana H."/>
            <person name="Dungan J."/>
            <person name="Kalman S."/>
            <person name="Magee B.B."/>
            <person name="Newport G."/>
            <person name="Thorstenson Y.R."/>
            <person name="Agabian N."/>
            <person name="Magee P.T."/>
            <person name="Davis R.W."/>
            <person name="Scherer S."/>
        </authorList>
    </citation>
    <scope>NUCLEOTIDE SEQUENCE [LARGE SCALE GENOMIC DNA]</scope>
    <source>
        <strain evidence="5">SC5314 / ATCC MYA-2876</strain>
    </source>
</reference>
<feature type="region of interest" description="Disordered" evidence="1">
    <location>
        <begin position="259"/>
        <end position="323"/>
    </location>
</feature>
<dbReference type="PANTHER" id="PTHR12460:SF0">
    <property type="entry name" value="CID DOMAIN-CONTAINING PROTEIN-RELATED"/>
    <property type="match status" value="1"/>
</dbReference>
<dbReference type="InParanoid" id="A0A1D8PUB3"/>
<dbReference type="FunCoup" id="A0A1D8PUB3">
    <property type="interactions" value="50"/>
</dbReference>
<dbReference type="AlphaFoldDB" id="A0A1D8PUB3"/>
<protein>
    <recommendedName>
        <fullName evidence="2">CID domain-containing protein</fullName>
    </recommendedName>
</protein>
<dbReference type="OMA" id="HYELDIE"/>
<feature type="compositionally biased region" description="Polar residues" evidence="1">
    <location>
        <begin position="289"/>
        <end position="299"/>
    </location>
</feature>
<dbReference type="PANTHER" id="PTHR12460">
    <property type="entry name" value="CYCLIN-DEPENDENT KINASE INHIBITOR-RELATED PROTEIN"/>
    <property type="match status" value="1"/>
</dbReference>
<dbReference type="PROSITE" id="PS51391">
    <property type="entry name" value="CID"/>
    <property type="match status" value="1"/>
</dbReference>
<dbReference type="EMBL" id="CP017630">
    <property type="protein sequence ID" value="AOW31721.1"/>
    <property type="molecule type" value="Genomic_DNA"/>
</dbReference>
<evidence type="ECO:0000313" key="3">
    <source>
        <dbReference type="CGD" id="CAL0000195026"/>
    </source>
</evidence>
<evidence type="ECO:0000313" key="4">
    <source>
        <dbReference type="EMBL" id="AOW31721.1"/>
    </source>
</evidence>
<proteinExistence type="predicted"/>
<dbReference type="InterPro" id="IPR008942">
    <property type="entry name" value="ENTH_VHS"/>
</dbReference>
<sequence length="335" mass="38306">MSFSATAFKFKLDTLSDTQESIVSISQWVLFHQKYYKESAKIWLNYITQDSITPAKRLSLLYLCNDVVQQARRKNKPEFINEFNKVLPDALSKNYGNLNPKVDRLLNVWEERKIFTEDEIANMKASLEAEPKPLESIDIAPQLKQINDLFVHLNKLNDINQENLTQMGIQSKTYLYPQDPETLPPAPVYLSKLYMLEKLGNVCINNVEEIKETRMKINSELDSLFNLIIDGTKTDDSKIANINEKIQKAKETIRDVNLTSMEAGSDDDDFPGYLSDSEEEEETKKRRLSQTPSGGSTPSKRVAFSEDVEVFEDPDENKEESVSVDVMSLLSKLVD</sequence>
<dbReference type="eggNOG" id="KOG2669">
    <property type="taxonomic scope" value="Eukaryota"/>
</dbReference>
<dbReference type="RefSeq" id="XP_719421.1">
    <property type="nucleotide sequence ID" value="XM_714328.1"/>
</dbReference>
<dbReference type="VEuPathDB" id="FungiDB:CR_10730C_A"/>
<dbReference type="SMR" id="A0A1D8PUB3"/>
<evidence type="ECO:0000259" key="2">
    <source>
        <dbReference type="PROSITE" id="PS51391"/>
    </source>
</evidence>
<dbReference type="KEGG" id="cal:CAALFM_CR10730CA"/>
<dbReference type="Proteomes" id="UP000000559">
    <property type="component" value="Chromosome R"/>
</dbReference>
<reference evidence="4 5" key="3">
    <citation type="journal article" date="2013" name="Genome Biol.">
        <title>Assembly of a phased diploid Candida albicans genome facilitates allele-specific measurements and provides a simple model for repeat and indel structure.</title>
        <authorList>
            <person name="Muzzey D."/>
            <person name="Schwartz K."/>
            <person name="Weissman J.S."/>
            <person name="Sherlock G."/>
        </authorList>
    </citation>
    <scope>NUCLEOTIDE SEQUENCE [LARGE SCALE GENOMIC DNA]</scope>
    <source>
        <strain evidence="5">SC5314 / ATCC MYA-2876</strain>
    </source>
</reference>
<dbReference type="CDD" id="cd17003">
    <property type="entry name" value="CID_Rtt103"/>
    <property type="match status" value="1"/>
</dbReference>
<feature type="compositionally biased region" description="Acidic residues" evidence="1">
    <location>
        <begin position="264"/>
        <end position="281"/>
    </location>
</feature>
<dbReference type="InterPro" id="IPR006569">
    <property type="entry name" value="CID_dom"/>
</dbReference>
<evidence type="ECO:0000313" key="5">
    <source>
        <dbReference type="Proteomes" id="UP000000559"/>
    </source>
</evidence>
<name>A0A1D8PUB3_CANAL</name>
<keyword evidence="5" id="KW-1185">Reference proteome</keyword>
<dbReference type="GO" id="GO:0031124">
    <property type="term" value="P:mRNA 3'-end processing"/>
    <property type="evidence" value="ECO:0007669"/>
    <property type="project" value="InterPro"/>
</dbReference>
<dbReference type="SUPFAM" id="SSF48464">
    <property type="entry name" value="ENTH/VHS domain"/>
    <property type="match status" value="1"/>
</dbReference>
<feature type="domain" description="CID" evidence="2">
    <location>
        <begin position="1"/>
        <end position="131"/>
    </location>
</feature>
<dbReference type="Pfam" id="PF04818">
    <property type="entry name" value="CID"/>
    <property type="match status" value="1"/>
</dbReference>
<dbReference type="OrthoDB" id="10069473at2759"/>
<dbReference type="InterPro" id="IPR047883">
    <property type="entry name" value="Rtt103-like_CID"/>
</dbReference>
<dbReference type="SMART" id="SM00582">
    <property type="entry name" value="RPR"/>
    <property type="match status" value="1"/>
</dbReference>
<dbReference type="GO" id="GO:0099122">
    <property type="term" value="F:RNA polymerase II C-terminal domain binding"/>
    <property type="evidence" value="ECO:0007669"/>
    <property type="project" value="InterPro"/>
</dbReference>
<accession>A0A1D8PUB3</accession>
<gene>
    <name evidence="4" type="ordered locus">CAALFM_CR10730CA</name>
    <name evidence="3" type="ordered locus">orf19.7662</name>
</gene>
<reference evidence="4 5" key="2">
    <citation type="journal article" date="2007" name="Genome Biol.">
        <title>Assembly of the Candida albicans genome into sixteen supercontigs aligned on the eight chromosomes.</title>
        <authorList>
            <person name="van het Hoog M."/>
            <person name="Rast T.J."/>
            <person name="Martchenko M."/>
            <person name="Grindle S."/>
            <person name="Dignard D."/>
            <person name="Hogues H."/>
            <person name="Cuomo C."/>
            <person name="Berriman M."/>
            <person name="Scherer S."/>
            <person name="Magee B.B."/>
            <person name="Whiteway M."/>
            <person name="Chibana H."/>
            <person name="Nantel A."/>
            <person name="Magee P.T."/>
        </authorList>
    </citation>
    <scope>GENOME REANNOTATION</scope>
    <source>
        <strain evidence="5">SC5314 / ATCC MYA-2876</strain>
    </source>
</reference>
<dbReference type="STRING" id="237561.A0A1D8PUB3"/>